<comment type="caution">
    <text evidence="1">The sequence shown here is derived from an EMBL/GenBank/DDBJ whole genome shotgun (WGS) entry which is preliminary data.</text>
</comment>
<protein>
    <submittedName>
        <fullName evidence="1">Uncharacterized protein</fullName>
    </submittedName>
</protein>
<organism evidence="1 2">
    <name type="scientific">Lecanicillium saksenae</name>
    <dbReference type="NCBI Taxonomy" id="468837"/>
    <lineage>
        <taxon>Eukaryota</taxon>
        <taxon>Fungi</taxon>
        <taxon>Dikarya</taxon>
        <taxon>Ascomycota</taxon>
        <taxon>Pezizomycotina</taxon>
        <taxon>Sordariomycetes</taxon>
        <taxon>Hypocreomycetidae</taxon>
        <taxon>Hypocreales</taxon>
        <taxon>Cordycipitaceae</taxon>
        <taxon>Lecanicillium</taxon>
    </lineage>
</organism>
<evidence type="ECO:0000313" key="1">
    <source>
        <dbReference type="EMBL" id="KAJ3473577.1"/>
    </source>
</evidence>
<keyword evidence="2" id="KW-1185">Reference proteome</keyword>
<sequence>MTELSALPGNAAAMGETPCRACHHPRRGDGGQASVITSRQALDASSSSCVICGILSRGIRAILASHGAGRGNAAAGTTTEPDTQWLRIDFNRANASPSLDIHIFSSGTALSLFSPTKTAWPTLLLPDLPLGRHIPTSTASPESYAWARNKLLQCQALHKSCRAVRDEALRKSNDKTKGSYHSGGARCGPRRLLDVGEPPDDSVRLVDMASGSHDDIDATFLYAALSHCWGRDPFLQTLSTNIAQHQSPGGIALKRLPLTFREAIDFTRRLGLHYLWIDSLCIVQDDPQDWQSESSRMAAVYQSAHVVISASGAKGASDGLYSDAAGSPLYKAHVERIQIRDQSGRQHDRSENDRDGNVSLTSAPPATGEVAFRRAAVGLTSIAFWTS</sequence>
<dbReference type="EMBL" id="JANAKD010002450">
    <property type="protein sequence ID" value="KAJ3473577.1"/>
    <property type="molecule type" value="Genomic_DNA"/>
</dbReference>
<name>A0ACC1QGS9_9HYPO</name>
<dbReference type="Proteomes" id="UP001148737">
    <property type="component" value="Unassembled WGS sequence"/>
</dbReference>
<reference evidence="1" key="1">
    <citation type="submission" date="2022-07" db="EMBL/GenBank/DDBJ databases">
        <title>Genome Sequence of Lecanicillium saksenae.</title>
        <authorList>
            <person name="Buettner E."/>
        </authorList>
    </citation>
    <scope>NUCLEOTIDE SEQUENCE</scope>
    <source>
        <strain evidence="1">VT-O1</strain>
    </source>
</reference>
<accession>A0ACC1QGS9</accession>
<proteinExistence type="predicted"/>
<evidence type="ECO:0000313" key="2">
    <source>
        <dbReference type="Proteomes" id="UP001148737"/>
    </source>
</evidence>
<gene>
    <name evidence="1" type="ORF">NLG97_g10235</name>
</gene>